<dbReference type="GO" id="GO:0005737">
    <property type="term" value="C:cytoplasm"/>
    <property type="evidence" value="ECO:0007669"/>
    <property type="project" value="InterPro"/>
</dbReference>
<dbReference type="Proteomes" id="UP000019763">
    <property type="component" value="Unassembled WGS sequence"/>
</dbReference>
<dbReference type="GO" id="GO:1990663">
    <property type="term" value="F:dihydroorotate dehydrogenase (fumarate) activity"/>
    <property type="evidence" value="ECO:0007669"/>
    <property type="project" value="UniProtKB-EC"/>
</dbReference>
<sequence length="331" mass="34881">MTKLSISPPLLNACCPWSTTLEHLQALYDSPYTGAITFRTSMIKGYPDDTSVHQYAFFAVGRAVSSAERNVVASSPETMNTTLNTIGFSPIPLSEYLGMINDIVKDEKTPSKLLIISVTGPAEEVAQGYAMIAEVAARSPHLRLAIEINLSCPNIANKPPPAYNLPMFIEHLDSIAKAKKAAASQLPATSVPVVGVKLPPYTYKDQFEMAFKALKHATSSVVDFVTCTNTLGTCLIYNDMGVPTLNSETGSGIGGLAGAAIHPLSLGNVAALYALLAADPTTQDILIIGCGGVEDKAGYNRMCKAGAGAVAVASAVGRLGVQVFELITNEK</sequence>
<dbReference type="EC" id="1.3.98.1" evidence="8"/>
<dbReference type="Gene3D" id="2.30.26.10">
    <property type="entry name" value="Dihydroorotate Dehydrogenase A, chain A, domain 2"/>
    <property type="match status" value="1"/>
</dbReference>
<dbReference type="InterPro" id="IPR050074">
    <property type="entry name" value="DHO_dehydrogenase"/>
</dbReference>
<dbReference type="eggNOG" id="KOG1436">
    <property type="taxonomic scope" value="Eukaryota"/>
</dbReference>
<evidence type="ECO:0000256" key="4">
    <source>
        <dbReference type="ARBA" id="ARBA00022643"/>
    </source>
</evidence>
<dbReference type="AlphaFoldDB" id="A0A023BC35"/>
<organism evidence="8 9">
    <name type="scientific">Gregarina niphandrodes</name>
    <name type="common">Septate eugregarine</name>
    <dbReference type="NCBI Taxonomy" id="110365"/>
    <lineage>
        <taxon>Eukaryota</taxon>
        <taxon>Sar</taxon>
        <taxon>Alveolata</taxon>
        <taxon>Apicomplexa</taxon>
        <taxon>Conoidasida</taxon>
        <taxon>Gregarinasina</taxon>
        <taxon>Eugregarinorida</taxon>
        <taxon>Gregarinidae</taxon>
        <taxon>Gregarina</taxon>
    </lineage>
</organism>
<dbReference type="PANTHER" id="PTHR48109">
    <property type="entry name" value="DIHYDROOROTATE DEHYDROGENASE (QUINONE), MITOCHONDRIAL-RELATED"/>
    <property type="match status" value="1"/>
</dbReference>
<name>A0A023BC35_GRENI</name>
<dbReference type="Gene3D" id="3.20.20.70">
    <property type="entry name" value="Aldolase class I"/>
    <property type="match status" value="1"/>
</dbReference>
<comment type="pathway">
    <text evidence="2">Pyrimidine metabolism; UMP biosynthesis via de novo pathway.</text>
</comment>
<dbReference type="VEuPathDB" id="CryptoDB:GNI_018140"/>
<evidence type="ECO:0000256" key="5">
    <source>
        <dbReference type="ARBA" id="ARBA00022975"/>
    </source>
</evidence>
<evidence type="ECO:0000313" key="9">
    <source>
        <dbReference type="Proteomes" id="UP000019763"/>
    </source>
</evidence>
<dbReference type="GeneID" id="22910914"/>
<evidence type="ECO:0000256" key="6">
    <source>
        <dbReference type="ARBA" id="ARBA00023002"/>
    </source>
</evidence>
<evidence type="ECO:0000259" key="7">
    <source>
        <dbReference type="Pfam" id="PF01180"/>
    </source>
</evidence>
<keyword evidence="4" id="KW-0288">FMN</keyword>
<reference evidence="8" key="1">
    <citation type="submission" date="2013-12" db="EMBL/GenBank/DDBJ databases">
        <authorList>
            <person name="Omoto C.K."/>
            <person name="Sibley D."/>
            <person name="Venepally P."/>
            <person name="Hadjithomas M."/>
            <person name="Karamycheva S."/>
            <person name="Brunk B."/>
            <person name="Roos D."/>
            <person name="Caler E."/>
            <person name="Lorenzi H."/>
        </authorList>
    </citation>
    <scope>NUCLEOTIDE SEQUENCE</scope>
</reference>
<evidence type="ECO:0000313" key="8">
    <source>
        <dbReference type="EMBL" id="EZG81820.1"/>
    </source>
</evidence>
<dbReference type="RefSeq" id="XP_011134187.1">
    <property type="nucleotide sequence ID" value="XM_011135885.1"/>
</dbReference>
<comment type="cofactor">
    <cofactor evidence="1">
        <name>FMN</name>
        <dbReference type="ChEBI" id="CHEBI:58210"/>
    </cofactor>
</comment>
<keyword evidence="5" id="KW-0665">Pyrimidine biosynthesis</keyword>
<protein>
    <submittedName>
        <fullName evidence="8">Dihydroorotate dehydrogenase</fullName>
        <ecNumber evidence="8">1.3.98.1</ecNumber>
    </submittedName>
</protein>
<evidence type="ECO:0000256" key="2">
    <source>
        <dbReference type="ARBA" id="ARBA00004725"/>
    </source>
</evidence>
<dbReference type="GO" id="GO:0006207">
    <property type="term" value="P:'de novo' pyrimidine nucleobase biosynthetic process"/>
    <property type="evidence" value="ECO:0007669"/>
    <property type="project" value="TreeGrafter"/>
</dbReference>
<dbReference type="InterPro" id="IPR013785">
    <property type="entry name" value="Aldolase_TIM"/>
</dbReference>
<accession>A0A023BC35</accession>
<dbReference type="EMBL" id="AFNH02000133">
    <property type="protein sequence ID" value="EZG81820.1"/>
    <property type="molecule type" value="Genomic_DNA"/>
</dbReference>
<dbReference type="PANTHER" id="PTHR48109:SF1">
    <property type="entry name" value="DIHYDROOROTATE DEHYDROGENASE (FUMARATE)"/>
    <property type="match status" value="1"/>
</dbReference>
<dbReference type="InterPro" id="IPR005720">
    <property type="entry name" value="Dihydroorotate_DH_cat"/>
</dbReference>
<feature type="domain" description="Dihydroorotate dehydrogenase catalytic" evidence="7">
    <location>
        <begin position="78"/>
        <end position="330"/>
    </location>
</feature>
<dbReference type="GO" id="GO:0006221">
    <property type="term" value="P:pyrimidine nucleotide biosynthetic process"/>
    <property type="evidence" value="ECO:0007669"/>
    <property type="project" value="UniProtKB-KW"/>
</dbReference>
<dbReference type="InterPro" id="IPR023359">
    <property type="entry name" value="Dihydro_DH_chainA_dom2"/>
</dbReference>
<keyword evidence="9" id="KW-1185">Reference proteome</keyword>
<dbReference type="OMA" id="GDGYRRM"/>
<keyword evidence="3" id="KW-0285">Flavoprotein</keyword>
<dbReference type="SUPFAM" id="SSF51395">
    <property type="entry name" value="FMN-linked oxidoreductases"/>
    <property type="match status" value="1"/>
</dbReference>
<evidence type="ECO:0000256" key="1">
    <source>
        <dbReference type="ARBA" id="ARBA00001917"/>
    </source>
</evidence>
<keyword evidence="6 8" id="KW-0560">Oxidoreductase</keyword>
<comment type="caution">
    <text evidence="8">The sequence shown here is derived from an EMBL/GenBank/DDBJ whole genome shotgun (WGS) entry which is preliminary data.</text>
</comment>
<proteinExistence type="predicted"/>
<dbReference type="Pfam" id="PF01180">
    <property type="entry name" value="DHO_dh"/>
    <property type="match status" value="1"/>
</dbReference>
<gene>
    <name evidence="8" type="ORF">GNI_018140</name>
</gene>
<evidence type="ECO:0000256" key="3">
    <source>
        <dbReference type="ARBA" id="ARBA00022630"/>
    </source>
</evidence>
<dbReference type="OrthoDB" id="14784at2759"/>